<reference evidence="1" key="1">
    <citation type="journal article" date="2023" name="IScience">
        <title>Live-bearing cockroach genome reveals convergent evolutionary mechanisms linked to viviparity in insects and beyond.</title>
        <authorList>
            <person name="Fouks B."/>
            <person name="Harrison M.C."/>
            <person name="Mikhailova A.A."/>
            <person name="Marchal E."/>
            <person name="English S."/>
            <person name="Carruthers M."/>
            <person name="Jennings E.C."/>
            <person name="Chiamaka E.L."/>
            <person name="Frigard R.A."/>
            <person name="Pippel M."/>
            <person name="Attardo G.M."/>
            <person name="Benoit J.B."/>
            <person name="Bornberg-Bauer E."/>
            <person name="Tobe S.S."/>
        </authorList>
    </citation>
    <scope>NUCLEOTIDE SEQUENCE</scope>
    <source>
        <strain evidence="1">Stay&amp;Tobe</strain>
    </source>
</reference>
<evidence type="ECO:0000313" key="1">
    <source>
        <dbReference type="EMBL" id="KAJ9587219.1"/>
    </source>
</evidence>
<organism evidence="1 2">
    <name type="scientific">Diploptera punctata</name>
    <name type="common">Pacific beetle cockroach</name>
    <dbReference type="NCBI Taxonomy" id="6984"/>
    <lineage>
        <taxon>Eukaryota</taxon>
        <taxon>Metazoa</taxon>
        <taxon>Ecdysozoa</taxon>
        <taxon>Arthropoda</taxon>
        <taxon>Hexapoda</taxon>
        <taxon>Insecta</taxon>
        <taxon>Pterygota</taxon>
        <taxon>Neoptera</taxon>
        <taxon>Polyneoptera</taxon>
        <taxon>Dictyoptera</taxon>
        <taxon>Blattodea</taxon>
        <taxon>Blaberoidea</taxon>
        <taxon>Blaberidae</taxon>
        <taxon>Diplopterinae</taxon>
        <taxon>Diploptera</taxon>
    </lineage>
</organism>
<keyword evidence="2" id="KW-1185">Reference proteome</keyword>
<dbReference type="EMBL" id="JASPKZ010006466">
    <property type="protein sequence ID" value="KAJ9587219.1"/>
    <property type="molecule type" value="Genomic_DNA"/>
</dbReference>
<accession>A0AAD8EET1</accession>
<name>A0AAD8EET1_DIPPU</name>
<proteinExistence type="predicted"/>
<gene>
    <name evidence="1" type="ORF">L9F63_019243</name>
</gene>
<feature type="non-terminal residue" evidence="1">
    <location>
        <position position="94"/>
    </location>
</feature>
<feature type="non-terminal residue" evidence="1">
    <location>
        <position position="1"/>
    </location>
</feature>
<dbReference type="AlphaFoldDB" id="A0AAD8EET1"/>
<evidence type="ECO:0000313" key="2">
    <source>
        <dbReference type="Proteomes" id="UP001233999"/>
    </source>
</evidence>
<sequence length="94" mass="11422">AWCSLRAACKYISLHSNYFQSPRNAFTLAFRKPSRNIMPILLFFQLNSLVDYQIPLLRVYRKYDRTLQAENDFYGIQHFKSLRYLNFRLIFLYL</sequence>
<protein>
    <submittedName>
        <fullName evidence="1">Uncharacterized protein</fullName>
    </submittedName>
</protein>
<comment type="caution">
    <text evidence="1">The sequence shown here is derived from an EMBL/GenBank/DDBJ whole genome shotgun (WGS) entry which is preliminary data.</text>
</comment>
<reference evidence="1" key="2">
    <citation type="submission" date="2023-05" db="EMBL/GenBank/DDBJ databases">
        <authorList>
            <person name="Fouks B."/>
        </authorList>
    </citation>
    <scope>NUCLEOTIDE SEQUENCE</scope>
    <source>
        <strain evidence="1">Stay&amp;Tobe</strain>
        <tissue evidence="1">Testes</tissue>
    </source>
</reference>
<dbReference type="Proteomes" id="UP001233999">
    <property type="component" value="Unassembled WGS sequence"/>
</dbReference>